<dbReference type="SUPFAM" id="SSF53955">
    <property type="entry name" value="Lysozyme-like"/>
    <property type="match status" value="1"/>
</dbReference>
<proteinExistence type="inferred from homology"/>
<sequence length="198" mass="20501">MVIRGILAGALLAATASPAGAQADWSAAGGGLFPALPAPAERPRDLGSAAAVRLTPPVQPFDAAVAAAASRHGLDPKLLHALVVAESAYRPTAVSPAGAVGLTQLMPATARELGVRDRRDPHDSLAGGADYLARQLLRFADLRLALAAYNAGPERVARLGRVPRIPETEAYVATVVECYLAVSARRSIRSASDCRRAP</sequence>
<comment type="similarity">
    <text evidence="1">Belongs to the transglycosylase Slt family.</text>
</comment>
<dbReference type="PANTHER" id="PTHR37423:SF2">
    <property type="entry name" value="MEMBRANE-BOUND LYTIC MUREIN TRANSGLYCOSYLASE C"/>
    <property type="match status" value="1"/>
</dbReference>
<comment type="caution">
    <text evidence="5">The sequence shown here is derived from an EMBL/GenBank/DDBJ whole genome shotgun (WGS) entry which is preliminary data.</text>
</comment>
<protein>
    <submittedName>
        <fullName evidence="5">Lytic transglycosylase domain-containing protein</fullName>
    </submittedName>
</protein>
<dbReference type="RefSeq" id="WP_111275437.1">
    <property type="nucleotide sequence ID" value="NZ_QFYS01000002.1"/>
</dbReference>
<reference evidence="5 6" key="1">
    <citation type="submission" date="2018-05" db="EMBL/GenBank/DDBJ databases">
        <authorList>
            <person name="Lanie J.A."/>
            <person name="Ng W.-L."/>
            <person name="Kazmierczak K.M."/>
            <person name="Andrzejewski T.M."/>
            <person name="Davidsen T.M."/>
            <person name="Wayne K.J."/>
            <person name="Tettelin H."/>
            <person name="Glass J.I."/>
            <person name="Rusch D."/>
            <person name="Podicherti R."/>
            <person name="Tsui H.-C.T."/>
            <person name="Winkler M.E."/>
        </authorList>
    </citation>
    <scope>NUCLEOTIDE SEQUENCE [LARGE SCALE GENOMIC DNA]</scope>
    <source>
        <strain evidence="5 6">BUT-10</strain>
    </source>
</reference>
<accession>A0A328BRY1</accession>
<dbReference type="CDD" id="cd00254">
    <property type="entry name" value="LT-like"/>
    <property type="match status" value="1"/>
</dbReference>
<keyword evidence="3" id="KW-0732">Signal</keyword>
<keyword evidence="6" id="KW-1185">Reference proteome</keyword>
<feature type="domain" description="Transglycosylase SLT" evidence="4">
    <location>
        <begin position="65"/>
        <end position="161"/>
    </location>
</feature>
<evidence type="ECO:0000259" key="4">
    <source>
        <dbReference type="Pfam" id="PF01464"/>
    </source>
</evidence>
<feature type="signal peptide" evidence="3">
    <location>
        <begin position="1"/>
        <end position="21"/>
    </location>
</feature>
<feature type="chain" id="PRO_5016460558" evidence="3">
    <location>
        <begin position="22"/>
        <end position="198"/>
    </location>
</feature>
<dbReference type="InterPro" id="IPR023346">
    <property type="entry name" value="Lysozyme-like_dom_sf"/>
</dbReference>
<dbReference type="Pfam" id="PF01464">
    <property type="entry name" value="SLT"/>
    <property type="match status" value="1"/>
</dbReference>
<organism evidence="5 6">
    <name type="scientific">Phenylobacterium kunshanense</name>
    <dbReference type="NCBI Taxonomy" id="1445034"/>
    <lineage>
        <taxon>Bacteria</taxon>
        <taxon>Pseudomonadati</taxon>
        <taxon>Pseudomonadota</taxon>
        <taxon>Alphaproteobacteria</taxon>
        <taxon>Caulobacterales</taxon>
        <taxon>Caulobacteraceae</taxon>
        <taxon>Phenylobacterium</taxon>
    </lineage>
</organism>
<comment type="similarity">
    <text evidence="2">Belongs to the virb1 family.</text>
</comment>
<evidence type="ECO:0000256" key="2">
    <source>
        <dbReference type="ARBA" id="ARBA00009387"/>
    </source>
</evidence>
<evidence type="ECO:0000256" key="3">
    <source>
        <dbReference type="SAM" id="SignalP"/>
    </source>
</evidence>
<dbReference type="AlphaFoldDB" id="A0A328BRY1"/>
<dbReference type="InterPro" id="IPR008258">
    <property type="entry name" value="Transglycosylase_SLT_dom_1"/>
</dbReference>
<dbReference type="OrthoDB" id="9815002at2"/>
<dbReference type="PANTHER" id="PTHR37423">
    <property type="entry name" value="SOLUBLE LYTIC MUREIN TRANSGLYCOSYLASE-RELATED"/>
    <property type="match status" value="1"/>
</dbReference>
<name>A0A328BRY1_9CAUL</name>
<evidence type="ECO:0000313" key="6">
    <source>
        <dbReference type="Proteomes" id="UP000249524"/>
    </source>
</evidence>
<dbReference type="EMBL" id="QFYS01000002">
    <property type="protein sequence ID" value="RAK67828.1"/>
    <property type="molecule type" value="Genomic_DNA"/>
</dbReference>
<gene>
    <name evidence="5" type="ORF">DJ019_08015</name>
</gene>
<evidence type="ECO:0000256" key="1">
    <source>
        <dbReference type="ARBA" id="ARBA00007734"/>
    </source>
</evidence>
<dbReference type="Proteomes" id="UP000249524">
    <property type="component" value="Unassembled WGS sequence"/>
</dbReference>
<evidence type="ECO:0000313" key="5">
    <source>
        <dbReference type="EMBL" id="RAK67828.1"/>
    </source>
</evidence>
<dbReference type="Gene3D" id="1.10.530.10">
    <property type="match status" value="1"/>
</dbReference>